<dbReference type="OrthoDB" id="7698527at2759"/>
<dbReference type="Proteomes" id="UP000000305">
    <property type="component" value="Unassembled WGS sequence"/>
</dbReference>
<organism evidence="2 3">
    <name type="scientific">Daphnia pulex</name>
    <name type="common">Water flea</name>
    <dbReference type="NCBI Taxonomy" id="6669"/>
    <lineage>
        <taxon>Eukaryota</taxon>
        <taxon>Metazoa</taxon>
        <taxon>Ecdysozoa</taxon>
        <taxon>Arthropoda</taxon>
        <taxon>Crustacea</taxon>
        <taxon>Branchiopoda</taxon>
        <taxon>Diplostraca</taxon>
        <taxon>Cladocera</taxon>
        <taxon>Anomopoda</taxon>
        <taxon>Daphniidae</taxon>
        <taxon>Daphnia</taxon>
    </lineage>
</organism>
<dbReference type="STRING" id="6669.E9HSL4"/>
<dbReference type="PANTHER" id="PTHR45786:SF74">
    <property type="entry name" value="ATP-DEPENDENT DNA HELICASE"/>
    <property type="match status" value="1"/>
</dbReference>
<evidence type="ECO:0008006" key="4">
    <source>
        <dbReference type="Google" id="ProtNLM"/>
    </source>
</evidence>
<dbReference type="EMBL" id="GL732754">
    <property type="protein sequence ID" value="EFX65268.1"/>
    <property type="molecule type" value="Genomic_DNA"/>
</dbReference>
<accession>E9HSL4</accession>
<evidence type="ECO:0000256" key="1">
    <source>
        <dbReference type="SAM" id="MobiDB-lite"/>
    </source>
</evidence>
<reference evidence="2 3" key="1">
    <citation type="journal article" date="2011" name="Science">
        <title>The ecoresponsive genome of Daphnia pulex.</title>
        <authorList>
            <person name="Colbourne J.K."/>
            <person name="Pfrender M.E."/>
            <person name="Gilbert D."/>
            <person name="Thomas W.K."/>
            <person name="Tucker A."/>
            <person name="Oakley T.H."/>
            <person name="Tokishita S."/>
            <person name="Aerts A."/>
            <person name="Arnold G.J."/>
            <person name="Basu M.K."/>
            <person name="Bauer D.J."/>
            <person name="Caceres C.E."/>
            <person name="Carmel L."/>
            <person name="Casola C."/>
            <person name="Choi J.H."/>
            <person name="Detter J.C."/>
            <person name="Dong Q."/>
            <person name="Dusheyko S."/>
            <person name="Eads B.D."/>
            <person name="Frohlich T."/>
            <person name="Geiler-Samerotte K.A."/>
            <person name="Gerlach D."/>
            <person name="Hatcher P."/>
            <person name="Jogdeo S."/>
            <person name="Krijgsveld J."/>
            <person name="Kriventseva E.V."/>
            <person name="Kultz D."/>
            <person name="Laforsch C."/>
            <person name="Lindquist E."/>
            <person name="Lopez J."/>
            <person name="Manak J.R."/>
            <person name="Muller J."/>
            <person name="Pangilinan J."/>
            <person name="Patwardhan R.P."/>
            <person name="Pitluck S."/>
            <person name="Pritham E.J."/>
            <person name="Rechtsteiner A."/>
            <person name="Rho M."/>
            <person name="Rogozin I.B."/>
            <person name="Sakarya O."/>
            <person name="Salamov A."/>
            <person name="Schaack S."/>
            <person name="Shapiro H."/>
            <person name="Shiga Y."/>
            <person name="Skalitzky C."/>
            <person name="Smith Z."/>
            <person name="Souvorov A."/>
            <person name="Sung W."/>
            <person name="Tang Z."/>
            <person name="Tsuchiya D."/>
            <person name="Tu H."/>
            <person name="Vos H."/>
            <person name="Wang M."/>
            <person name="Wolf Y.I."/>
            <person name="Yamagata H."/>
            <person name="Yamada T."/>
            <person name="Ye Y."/>
            <person name="Shaw J.R."/>
            <person name="Andrews J."/>
            <person name="Crease T.J."/>
            <person name="Tang H."/>
            <person name="Lucas S.M."/>
            <person name="Robertson H.M."/>
            <person name="Bork P."/>
            <person name="Koonin E.V."/>
            <person name="Zdobnov E.M."/>
            <person name="Grigoriev I.V."/>
            <person name="Lynch M."/>
            <person name="Boore J.L."/>
        </authorList>
    </citation>
    <scope>NUCLEOTIDE SEQUENCE [LARGE SCALE GENOMIC DNA]</scope>
</reference>
<feature type="compositionally biased region" description="Acidic residues" evidence="1">
    <location>
        <begin position="327"/>
        <end position="336"/>
    </location>
</feature>
<dbReference type="HOGENOM" id="CLU_052562_0_0_1"/>
<dbReference type="PhylomeDB" id="E9HSL4"/>
<evidence type="ECO:0000313" key="2">
    <source>
        <dbReference type="EMBL" id="EFX65268.1"/>
    </source>
</evidence>
<dbReference type="InParanoid" id="E9HSL4"/>
<feature type="region of interest" description="Disordered" evidence="1">
    <location>
        <begin position="1"/>
        <end position="38"/>
    </location>
</feature>
<proteinExistence type="predicted"/>
<feature type="compositionally biased region" description="Acidic residues" evidence="1">
    <location>
        <begin position="29"/>
        <end position="38"/>
    </location>
</feature>
<dbReference type="KEGG" id="dpx:DAPPUDRAFT_264951"/>
<evidence type="ECO:0000313" key="3">
    <source>
        <dbReference type="Proteomes" id="UP000000305"/>
    </source>
</evidence>
<keyword evidence="3" id="KW-1185">Reference proteome</keyword>
<dbReference type="AlphaFoldDB" id="E9HSL4"/>
<gene>
    <name evidence="2" type="ORF">DAPPUDRAFT_264951</name>
</gene>
<dbReference type="PANTHER" id="PTHR45786">
    <property type="entry name" value="DNA BINDING PROTEIN-LIKE"/>
    <property type="match status" value="1"/>
</dbReference>
<protein>
    <recommendedName>
        <fullName evidence="4">Helitron helicase-like domain-containing protein</fullName>
    </recommendedName>
</protein>
<name>E9HSL4_DAPPU</name>
<sequence>MDGLGAPLEETMETDQQPDMDGPGVPLEEATEDLNDDDIQPHAEIVPVETETERAYREEFLRELRQQTRQTTKQELTDWLKEKYYVKTEYPEFLKSLLTDSHPQGVNFMKKIRNYNCVLAFASIRANVTTPPGKGPYCRRIHGMVYHTTSSVGQDSQNPRYADLYFMDLAQATNIRLHNEANAGCERWVMIALDTMLREINPYAHLYKSMRQLFEEEQRNAVAENRDQFAVAMLIHNDKTQDQRRYNNPTNNEIGVVFKSVDGAPPSDRDIRGHLLIPPRGRRFIQVDPNKSMCDPMSYPLLFPSGDSGWNPNILYRTNDERREAEGENDEEEDPDVVSNERGPGGETATEEAEDQELNFEEQWVIPKTKA</sequence>
<feature type="compositionally biased region" description="Acidic residues" evidence="1">
    <location>
        <begin position="349"/>
        <end position="360"/>
    </location>
</feature>
<dbReference type="eggNOG" id="KOG0987">
    <property type="taxonomic scope" value="Eukaryota"/>
</dbReference>
<feature type="region of interest" description="Disordered" evidence="1">
    <location>
        <begin position="322"/>
        <end position="371"/>
    </location>
</feature>